<feature type="domain" description="Dynein heavy chain tail" evidence="1">
    <location>
        <begin position="403"/>
        <end position="482"/>
    </location>
</feature>
<evidence type="ECO:0000259" key="1">
    <source>
        <dbReference type="Pfam" id="PF08385"/>
    </source>
</evidence>
<dbReference type="AlphaFoldDB" id="A0A4W6CIR5"/>
<reference evidence="2" key="3">
    <citation type="submission" date="2025-09" db="UniProtKB">
        <authorList>
            <consortium name="Ensembl"/>
        </authorList>
    </citation>
    <scope>IDENTIFICATION</scope>
</reference>
<name>A0A4W6CIR5_LATCA</name>
<dbReference type="Proteomes" id="UP000314980">
    <property type="component" value="Unassembled WGS sequence"/>
</dbReference>
<dbReference type="InParanoid" id="A0A4W6CIR5"/>
<dbReference type="Ensembl" id="ENSLCAT00010011397.1">
    <property type="protein sequence ID" value="ENSLCAP00010011160.1"/>
    <property type="gene ID" value="ENSLCAG00010005291.1"/>
</dbReference>
<reference evidence="2" key="2">
    <citation type="submission" date="2025-08" db="UniProtKB">
        <authorList>
            <consortium name="Ensembl"/>
        </authorList>
    </citation>
    <scope>IDENTIFICATION</scope>
</reference>
<dbReference type="GeneTree" id="ENSGT00940000154076"/>
<proteinExistence type="predicted"/>
<organism evidence="2 3">
    <name type="scientific">Lates calcarifer</name>
    <name type="common">Barramundi</name>
    <name type="synonym">Holocentrus calcarifer</name>
    <dbReference type="NCBI Taxonomy" id="8187"/>
    <lineage>
        <taxon>Eukaryota</taxon>
        <taxon>Metazoa</taxon>
        <taxon>Chordata</taxon>
        <taxon>Craniata</taxon>
        <taxon>Vertebrata</taxon>
        <taxon>Euteleostomi</taxon>
        <taxon>Actinopterygii</taxon>
        <taxon>Neopterygii</taxon>
        <taxon>Teleostei</taxon>
        <taxon>Neoteleostei</taxon>
        <taxon>Acanthomorphata</taxon>
        <taxon>Carangaria</taxon>
        <taxon>Carangaria incertae sedis</taxon>
        <taxon>Centropomidae</taxon>
        <taxon>Lates</taxon>
    </lineage>
</organism>
<evidence type="ECO:0000313" key="2">
    <source>
        <dbReference type="Ensembl" id="ENSLCAP00010011160.1"/>
    </source>
</evidence>
<keyword evidence="3" id="KW-1185">Reference proteome</keyword>
<protein>
    <recommendedName>
        <fullName evidence="1">Dynein heavy chain tail domain-containing protein</fullName>
    </recommendedName>
</protein>
<dbReference type="InterPro" id="IPR013594">
    <property type="entry name" value="Dynein_heavy_tail"/>
</dbReference>
<evidence type="ECO:0000313" key="3">
    <source>
        <dbReference type="Proteomes" id="UP000314980"/>
    </source>
</evidence>
<reference evidence="3" key="1">
    <citation type="submission" date="2015-09" db="EMBL/GenBank/DDBJ databases">
        <authorList>
            <person name="Sai Rama Sridatta P."/>
        </authorList>
    </citation>
    <scope>NUCLEOTIDE SEQUENCE [LARGE SCALE GENOMIC DNA]</scope>
</reference>
<sequence length="488" mass="56793">MEGKDERLDPLHSFTVKSLRLDEERWREFVSEEENQVVFNSFFNAQDYCHLFICKDPDSGLSVSLDLPQNIQTKVLCVSKTAREAVTKENSRKILTCQEVQGEDVLSFIICVTEQALRFMERQKNETLVMKAQTEGRTFLPHPEGCSYFPPDVKLLHACDWTIIEWAELTSEFLQQDSSQPVLDGLKPLPSEEFHFWKNRLMNLVFIQQQVMDSVRTGELEAHRVMSDPASSLTPHDSLTLPVHLSSLSCPDSLKNPEQQSKLPHTVRQVWIRSEFYCKPCRMVVLLQEICNLLIHLVPVGGGQKREKDFFEFFLTVLYLHLDSASHSWDFPSHLVFFYLDNFLQRLQGIQVHTHTHTHTHTVFTCYQLLFEMKVVLTVSPLTSCRRRSMSVCSCHSWTRRFCPLVNMFGFVLARPLIQDQLRPHLSRVVEMVLMELDQAELLFYSQRERPETISRFTPTPAAGLCWTQQLRLRAEDSVRNYRTVQHL</sequence>
<dbReference type="STRING" id="8187.ENSLCAP00010011160"/>
<accession>A0A4W6CIR5</accession>
<dbReference type="Pfam" id="PF08385">
    <property type="entry name" value="DHC_N1"/>
    <property type="match status" value="1"/>
</dbReference>